<evidence type="ECO:0000259" key="4">
    <source>
        <dbReference type="Pfam" id="PF23559"/>
    </source>
</evidence>
<organism evidence="5 6">
    <name type="scientific">Spirodela intermedia</name>
    <name type="common">Intermediate duckweed</name>
    <dbReference type="NCBI Taxonomy" id="51605"/>
    <lineage>
        <taxon>Eukaryota</taxon>
        <taxon>Viridiplantae</taxon>
        <taxon>Streptophyta</taxon>
        <taxon>Embryophyta</taxon>
        <taxon>Tracheophyta</taxon>
        <taxon>Spermatophyta</taxon>
        <taxon>Magnoliopsida</taxon>
        <taxon>Liliopsida</taxon>
        <taxon>Araceae</taxon>
        <taxon>Lemnoideae</taxon>
        <taxon>Spirodela</taxon>
    </lineage>
</organism>
<dbReference type="InterPro" id="IPR044974">
    <property type="entry name" value="Disease_R_plants"/>
</dbReference>
<sequence length="405" mass="46299">MEDEKRTVLKLLFCESVKRRSVVSIVGMGGLGKTTLAKKVYKEPQITCHFDFSAWIDVFQQYNDKELLVDLVHQVSGLGRRNLRGMGMEELGEKLDQSLKAKTYLVVMDDVWDNEVWRIVGPHLPDVGNGSRVLITTRSLDLRFLNEEESWELFLKKAFPYEDAGRVCSVNLEQIGKQMAGKCGGSPLALLVLGGLLSKQERSVIVWNRIAETIIWQHDEEGQLCMKILALSYADLPRHLKWSFLYFGVLPQDFEIEVQKLIRLWIAEGFVEDREDATLEESAEQYLEELVQRCLVHVVVSSDTGSKKCRIHDLLREFSISEAKEISFFNCHRNVQDSGLQYSPLRRLSLHQGAGKYVSQRHSTPRLRTLLGFNFEWSPVDFSLSGLKMIRVIDLEGAPIRALPK</sequence>
<dbReference type="InterPro" id="IPR042197">
    <property type="entry name" value="Apaf_helical"/>
</dbReference>
<protein>
    <submittedName>
        <fullName evidence="5">Uncharacterized protein</fullName>
    </submittedName>
</protein>
<dbReference type="FunFam" id="3.40.50.300:FF:001091">
    <property type="entry name" value="Probable disease resistance protein At1g61300"/>
    <property type="match status" value="1"/>
</dbReference>
<dbReference type="GO" id="GO:0002758">
    <property type="term" value="P:innate immune response-activating signaling pathway"/>
    <property type="evidence" value="ECO:0007669"/>
    <property type="project" value="UniProtKB-ARBA"/>
</dbReference>
<dbReference type="Pfam" id="PF00931">
    <property type="entry name" value="NB-ARC"/>
    <property type="match status" value="1"/>
</dbReference>
<evidence type="ECO:0000256" key="1">
    <source>
        <dbReference type="ARBA" id="ARBA00022737"/>
    </source>
</evidence>
<dbReference type="PRINTS" id="PR00364">
    <property type="entry name" value="DISEASERSIST"/>
</dbReference>
<dbReference type="PANTHER" id="PTHR23155:SF1205">
    <property type="entry name" value="DISEASE RESISTANCE PROTEIN RPM1"/>
    <property type="match status" value="1"/>
</dbReference>
<dbReference type="Gene3D" id="1.10.10.10">
    <property type="entry name" value="Winged helix-like DNA-binding domain superfamily/Winged helix DNA-binding domain"/>
    <property type="match status" value="1"/>
</dbReference>
<proteinExistence type="predicted"/>
<dbReference type="InterPro" id="IPR002182">
    <property type="entry name" value="NB-ARC"/>
</dbReference>
<dbReference type="Pfam" id="PF23559">
    <property type="entry name" value="WHD_DRP"/>
    <property type="match status" value="1"/>
</dbReference>
<keyword evidence="1" id="KW-0677">Repeat</keyword>
<keyword evidence="6" id="KW-1185">Reference proteome</keyword>
<dbReference type="Gene3D" id="1.10.8.430">
    <property type="entry name" value="Helical domain of apoptotic protease-activating factors"/>
    <property type="match status" value="1"/>
</dbReference>
<accession>A0A7I8LE35</accession>
<dbReference type="InterPro" id="IPR058922">
    <property type="entry name" value="WHD_DRP"/>
</dbReference>
<dbReference type="InterPro" id="IPR027417">
    <property type="entry name" value="P-loop_NTPase"/>
</dbReference>
<evidence type="ECO:0000313" key="5">
    <source>
        <dbReference type="EMBL" id="CAA7407906.1"/>
    </source>
</evidence>
<evidence type="ECO:0000256" key="2">
    <source>
        <dbReference type="ARBA" id="ARBA00022821"/>
    </source>
</evidence>
<dbReference type="GO" id="GO:0042742">
    <property type="term" value="P:defense response to bacterium"/>
    <property type="evidence" value="ECO:0007669"/>
    <property type="project" value="UniProtKB-ARBA"/>
</dbReference>
<dbReference type="Proteomes" id="UP000663760">
    <property type="component" value="Chromosome 14"/>
</dbReference>
<dbReference type="GO" id="GO:0043531">
    <property type="term" value="F:ADP binding"/>
    <property type="evidence" value="ECO:0007669"/>
    <property type="project" value="InterPro"/>
</dbReference>
<dbReference type="FunFam" id="1.10.10.10:FF:000322">
    <property type="entry name" value="Probable disease resistance protein At1g63360"/>
    <property type="match status" value="1"/>
</dbReference>
<name>A0A7I8LE35_SPIIN</name>
<dbReference type="Gene3D" id="3.40.50.300">
    <property type="entry name" value="P-loop containing nucleotide triphosphate hydrolases"/>
    <property type="match status" value="1"/>
</dbReference>
<dbReference type="GO" id="GO:0009626">
    <property type="term" value="P:plant-type hypersensitive response"/>
    <property type="evidence" value="ECO:0007669"/>
    <property type="project" value="UniProtKB-ARBA"/>
</dbReference>
<dbReference type="OrthoDB" id="1867717at2759"/>
<dbReference type="SUPFAM" id="SSF52540">
    <property type="entry name" value="P-loop containing nucleoside triphosphate hydrolases"/>
    <property type="match status" value="1"/>
</dbReference>
<evidence type="ECO:0000313" key="6">
    <source>
        <dbReference type="Proteomes" id="UP000663760"/>
    </source>
</evidence>
<reference evidence="5" key="1">
    <citation type="submission" date="2020-02" db="EMBL/GenBank/DDBJ databases">
        <authorList>
            <person name="Scholz U."/>
            <person name="Mascher M."/>
            <person name="Fiebig A."/>
        </authorList>
    </citation>
    <scope>NUCLEOTIDE SEQUENCE</scope>
</reference>
<dbReference type="InterPro" id="IPR036388">
    <property type="entry name" value="WH-like_DNA-bd_sf"/>
</dbReference>
<dbReference type="AlphaFoldDB" id="A0A7I8LE35"/>
<gene>
    <name evidence="5" type="ORF">SI8410_14018584</name>
</gene>
<feature type="domain" description="Disease resistance protein winged helix" evidence="4">
    <location>
        <begin position="250"/>
        <end position="318"/>
    </location>
</feature>
<dbReference type="PANTHER" id="PTHR23155">
    <property type="entry name" value="DISEASE RESISTANCE PROTEIN RP"/>
    <property type="match status" value="1"/>
</dbReference>
<evidence type="ECO:0000259" key="3">
    <source>
        <dbReference type="Pfam" id="PF00931"/>
    </source>
</evidence>
<feature type="domain" description="NB-ARC" evidence="3">
    <location>
        <begin position="2"/>
        <end position="162"/>
    </location>
</feature>
<dbReference type="EMBL" id="LR746277">
    <property type="protein sequence ID" value="CAA7407906.1"/>
    <property type="molecule type" value="Genomic_DNA"/>
</dbReference>
<keyword evidence="2" id="KW-0611">Plant defense</keyword>